<dbReference type="AlphaFoldDB" id="A0A1H1VUZ1"/>
<accession>A0A1H1VUZ1</accession>
<feature type="transmembrane region" description="Helical" evidence="1">
    <location>
        <begin position="189"/>
        <end position="211"/>
    </location>
</feature>
<gene>
    <name evidence="2" type="ORF">SAMN04489751_3131</name>
</gene>
<sequence length="322" mass="35087">MSALTDIYVDNVIGHLPEKSREDIAAEIRATINDMVEDRLGEFDHPAEDQSAAAEREVLEELGDPILLSREYTNSPQHFIGPASYPLYIWSLRWVLPTIAVLSVLTNVIVHIATTPQVRLGALLGQTIGSTVTALLIAFAVITILIGLGDRGLDGGTTQQLPGPRSKAWNVDDLRRKDTKGAQIRAEAVLNLIFIVLLALIPLIPTSLVYVGHLNNGETFINPDLGAGWLLGYWGFLTLMAVIEVIKLVRSSASAGLLITGVVLDVAMAVFLTIALLTQPVLHPDLTSASSAEVQQVITVIAIWFIVIWDQISTWRAHRANR</sequence>
<keyword evidence="3" id="KW-1185">Reference proteome</keyword>
<feature type="transmembrane region" description="Helical" evidence="1">
    <location>
        <begin position="94"/>
        <end position="114"/>
    </location>
</feature>
<dbReference type="OrthoDB" id="3171769at2"/>
<feature type="transmembrane region" description="Helical" evidence="1">
    <location>
        <begin position="294"/>
        <end position="312"/>
    </location>
</feature>
<protein>
    <submittedName>
        <fullName evidence="2">Uncharacterized protein</fullName>
    </submittedName>
</protein>
<dbReference type="STRING" id="629680.SAMN04489751_3131"/>
<evidence type="ECO:0000313" key="3">
    <source>
        <dbReference type="Proteomes" id="UP000199700"/>
    </source>
</evidence>
<name>A0A1H1VUZ1_BRESA</name>
<dbReference type="Pfam" id="PF22564">
    <property type="entry name" value="HAAS"/>
    <property type="match status" value="1"/>
</dbReference>
<dbReference type="RefSeq" id="WP_092106969.1">
    <property type="nucleotide sequence ID" value="NZ_LT629739.1"/>
</dbReference>
<dbReference type="Proteomes" id="UP000199700">
    <property type="component" value="Chromosome"/>
</dbReference>
<organism evidence="2 3">
    <name type="scientific">Brevibacterium sandarakinum</name>
    <dbReference type="NCBI Taxonomy" id="629680"/>
    <lineage>
        <taxon>Bacteria</taxon>
        <taxon>Bacillati</taxon>
        <taxon>Actinomycetota</taxon>
        <taxon>Actinomycetes</taxon>
        <taxon>Micrococcales</taxon>
        <taxon>Brevibacteriaceae</taxon>
        <taxon>Brevibacterium</taxon>
    </lineage>
</organism>
<evidence type="ECO:0000256" key="1">
    <source>
        <dbReference type="SAM" id="Phobius"/>
    </source>
</evidence>
<feature type="transmembrane region" description="Helical" evidence="1">
    <location>
        <begin position="231"/>
        <end position="249"/>
    </location>
</feature>
<evidence type="ECO:0000313" key="2">
    <source>
        <dbReference type="EMBL" id="SDS88291.1"/>
    </source>
</evidence>
<keyword evidence="1" id="KW-1133">Transmembrane helix</keyword>
<feature type="transmembrane region" description="Helical" evidence="1">
    <location>
        <begin position="120"/>
        <end position="148"/>
    </location>
</feature>
<feature type="transmembrane region" description="Helical" evidence="1">
    <location>
        <begin position="256"/>
        <end position="282"/>
    </location>
</feature>
<keyword evidence="1" id="KW-0472">Membrane</keyword>
<dbReference type="EMBL" id="LT629739">
    <property type="protein sequence ID" value="SDS88291.1"/>
    <property type="molecule type" value="Genomic_DNA"/>
</dbReference>
<reference evidence="2" key="1">
    <citation type="submission" date="2016-10" db="EMBL/GenBank/DDBJ databases">
        <authorList>
            <person name="Varghese N."/>
            <person name="Submissions S."/>
        </authorList>
    </citation>
    <scope>NUCLEOTIDE SEQUENCE [LARGE SCALE GENOMIC DNA]</scope>
    <source>
        <strain evidence="2">DSM 22082</strain>
    </source>
</reference>
<keyword evidence="1" id="KW-0812">Transmembrane</keyword>
<proteinExistence type="predicted"/>